<feature type="compositionally biased region" description="Basic residues" evidence="1">
    <location>
        <begin position="1"/>
        <end position="10"/>
    </location>
</feature>
<evidence type="ECO:0000256" key="1">
    <source>
        <dbReference type="SAM" id="MobiDB-lite"/>
    </source>
</evidence>
<organism evidence="2 3">
    <name type="scientific">Pleuronectes platessa</name>
    <name type="common">European plaice</name>
    <dbReference type="NCBI Taxonomy" id="8262"/>
    <lineage>
        <taxon>Eukaryota</taxon>
        <taxon>Metazoa</taxon>
        <taxon>Chordata</taxon>
        <taxon>Craniata</taxon>
        <taxon>Vertebrata</taxon>
        <taxon>Euteleostomi</taxon>
        <taxon>Actinopterygii</taxon>
        <taxon>Neopterygii</taxon>
        <taxon>Teleostei</taxon>
        <taxon>Neoteleostei</taxon>
        <taxon>Acanthomorphata</taxon>
        <taxon>Carangaria</taxon>
        <taxon>Pleuronectiformes</taxon>
        <taxon>Pleuronectoidei</taxon>
        <taxon>Pleuronectidae</taxon>
        <taxon>Pleuronectes</taxon>
    </lineage>
</organism>
<dbReference type="AlphaFoldDB" id="A0A9N7YEC9"/>
<keyword evidence="3" id="KW-1185">Reference proteome</keyword>
<reference evidence="2" key="1">
    <citation type="submission" date="2020-03" db="EMBL/GenBank/DDBJ databases">
        <authorList>
            <person name="Weist P."/>
        </authorList>
    </citation>
    <scope>NUCLEOTIDE SEQUENCE</scope>
</reference>
<protein>
    <submittedName>
        <fullName evidence="2">Uncharacterized protein</fullName>
    </submittedName>
</protein>
<feature type="compositionally biased region" description="Basic and acidic residues" evidence="1">
    <location>
        <begin position="16"/>
        <end position="27"/>
    </location>
</feature>
<comment type="caution">
    <text evidence="2">The sequence shown here is derived from an EMBL/GenBank/DDBJ whole genome shotgun (WGS) entry which is preliminary data.</text>
</comment>
<gene>
    <name evidence="2" type="ORF">PLEPLA_LOCUS9056</name>
</gene>
<feature type="region of interest" description="Disordered" evidence="1">
    <location>
        <begin position="143"/>
        <end position="194"/>
    </location>
</feature>
<dbReference type="Proteomes" id="UP001153269">
    <property type="component" value="Unassembled WGS sequence"/>
</dbReference>
<evidence type="ECO:0000313" key="3">
    <source>
        <dbReference type="Proteomes" id="UP001153269"/>
    </source>
</evidence>
<feature type="region of interest" description="Disordered" evidence="1">
    <location>
        <begin position="1"/>
        <end position="93"/>
    </location>
</feature>
<evidence type="ECO:0000313" key="2">
    <source>
        <dbReference type="EMBL" id="CAB1421174.1"/>
    </source>
</evidence>
<proteinExistence type="predicted"/>
<dbReference type="EMBL" id="CADEAL010000509">
    <property type="protein sequence ID" value="CAB1421174.1"/>
    <property type="molecule type" value="Genomic_DNA"/>
</dbReference>
<accession>A0A9N7YEC9</accession>
<feature type="compositionally biased region" description="Basic and acidic residues" evidence="1">
    <location>
        <begin position="159"/>
        <end position="178"/>
    </location>
</feature>
<sequence length="194" mass="21367">MGIMRRKSRRGQVALGEKDKEERDKKGGGRRKRGEPEGGRGGRHRGARGGEQGSGSRRVLPGGGTDGRNSPGEDEFRSKKKVTAEPGADADLKRDFFTRRVGGRRIIASERRRKLANCEASQDLNDGENPSSAASVVTAATPEVVCSSDIRGRHRAVQRGREEERERGREEERKRGSRDPSSPVSSDKMKTEEE</sequence>
<name>A0A9N7YEC9_PLEPL</name>